<feature type="region of interest" description="Disordered" evidence="1">
    <location>
        <begin position="121"/>
        <end position="165"/>
    </location>
</feature>
<keyword evidence="3" id="KW-1185">Reference proteome</keyword>
<reference evidence="2" key="1">
    <citation type="submission" date="2018-04" db="EMBL/GenBank/DDBJ databases">
        <title>Whole genome sequencing of Hypsizygus marmoreus.</title>
        <authorList>
            <person name="Choi I.-G."/>
            <person name="Min B."/>
            <person name="Kim J.-G."/>
            <person name="Kim S."/>
            <person name="Oh Y.-L."/>
            <person name="Kong W.-S."/>
            <person name="Park H."/>
            <person name="Jeong J."/>
            <person name="Song E.-S."/>
        </authorList>
    </citation>
    <scope>NUCLEOTIDE SEQUENCE [LARGE SCALE GENOMIC DNA]</scope>
    <source>
        <strain evidence="2">51987-8</strain>
    </source>
</reference>
<evidence type="ECO:0000313" key="3">
    <source>
        <dbReference type="Proteomes" id="UP000076154"/>
    </source>
</evidence>
<name>A0A369J5G8_HYPMA</name>
<gene>
    <name evidence="2" type="ORF">Hypma_016159</name>
</gene>
<organism evidence="2 3">
    <name type="scientific">Hypsizygus marmoreus</name>
    <name type="common">White beech mushroom</name>
    <name type="synonym">Agaricus marmoreus</name>
    <dbReference type="NCBI Taxonomy" id="39966"/>
    <lineage>
        <taxon>Eukaryota</taxon>
        <taxon>Fungi</taxon>
        <taxon>Dikarya</taxon>
        <taxon>Basidiomycota</taxon>
        <taxon>Agaricomycotina</taxon>
        <taxon>Agaricomycetes</taxon>
        <taxon>Agaricomycetidae</taxon>
        <taxon>Agaricales</taxon>
        <taxon>Tricholomatineae</taxon>
        <taxon>Lyophyllaceae</taxon>
        <taxon>Hypsizygus</taxon>
    </lineage>
</organism>
<feature type="compositionally biased region" description="Basic residues" evidence="1">
    <location>
        <begin position="153"/>
        <end position="165"/>
    </location>
</feature>
<dbReference type="AlphaFoldDB" id="A0A369J5G8"/>
<dbReference type="InParanoid" id="A0A369J5G8"/>
<dbReference type="EMBL" id="LUEZ02000095">
    <property type="protein sequence ID" value="RDB14933.1"/>
    <property type="molecule type" value="Genomic_DNA"/>
</dbReference>
<protein>
    <submittedName>
        <fullName evidence="2">Uncharacterized protein</fullName>
    </submittedName>
</protein>
<accession>A0A369J5G8</accession>
<evidence type="ECO:0000313" key="2">
    <source>
        <dbReference type="EMBL" id="RDB14933.1"/>
    </source>
</evidence>
<evidence type="ECO:0000256" key="1">
    <source>
        <dbReference type="SAM" id="MobiDB-lite"/>
    </source>
</evidence>
<proteinExistence type="predicted"/>
<comment type="caution">
    <text evidence="2">The sequence shown here is derived from an EMBL/GenBank/DDBJ whole genome shotgun (WGS) entry which is preliminary data.</text>
</comment>
<sequence length="165" mass="18680">MQGSNSPLEPTSNYENWNVTLRGDMRMNRAIGKNGHQERVLTTASASLIEDDRAACLTIATTPPRPRSQMLSDQDDGTTRGGGLSYISFYLRSHRPPPSNANVYTAHELDLWAEFEESEMRRTRATWPPSHSTRRVRQMSEERDGHAAPLLNAHRHHQHTSKSMS</sequence>
<dbReference type="Proteomes" id="UP000076154">
    <property type="component" value="Unassembled WGS sequence"/>
</dbReference>